<protein>
    <submittedName>
        <fullName evidence="1">Uncharacterized protein</fullName>
    </submittedName>
</protein>
<accession>A0ABR4C5V5</accession>
<name>A0ABR4C5V5_9HELO</name>
<reference evidence="1 2" key="1">
    <citation type="journal article" date="2024" name="Commun. Biol.">
        <title>Comparative genomic analysis of thermophilic fungi reveals convergent evolutionary adaptations and gene losses.</title>
        <authorList>
            <person name="Steindorff A.S."/>
            <person name="Aguilar-Pontes M.V."/>
            <person name="Robinson A.J."/>
            <person name="Andreopoulos B."/>
            <person name="LaButti K."/>
            <person name="Kuo A."/>
            <person name="Mondo S."/>
            <person name="Riley R."/>
            <person name="Otillar R."/>
            <person name="Haridas S."/>
            <person name="Lipzen A."/>
            <person name="Grimwood J."/>
            <person name="Schmutz J."/>
            <person name="Clum A."/>
            <person name="Reid I.D."/>
            <person name="Moisan M.C."/>
            <person name="Butler G."/>
            <person name="Nguyen T.T.M."/>
            <person name="Dewar K."/>
            <person name="Conant G."/>
            <person name="Drula E."/>
            <person name="Henrissat B."/>
            <person name="Hansel C."/>
            <person name="Singer S."/>
            <person name="Hutchinson M.I."/>
            <person name="de Vries R.P."/>
            <person name="Natvig D.O."/>
            <person name="Powell A.J."/>
            <person name="Tsang A."/>
            <person name="Grigoriev I.V."/>
        </authorList>
    </citation>
    <scope>NUCLEOTIDE SEQUENCE [LARGE SCALE GENOMIC DNA]</scope>
    <source>
        <strain evidence="1 2">CBS 494.80</strain>
    </source>
</reference>
<dbReference type="EMBL" id="JAZHXI010000013">
    <property type="protein sequence ID" value="KAL2064711.1"/>
    <property type="molecule type" value="Genomic_DNA"/>
</dbReference>
<sequence length="9" mass="1048">MSLANKDNR</sequence>
<proteinExistence type="predicted"/>
<keyword evidence="2" id="KW-1185">Reference proteome</keyword>
<evidence type="ECO:0000313" key="2">
    <source>
        <dbReference type="Proteomes" id="UP001595075"/>
    </source>
</evidence>
<gene>
    <name evidence="1" type="ORF">VTL71DRAFT_3849</name>
</gene>
<organism evidence="1 2">
    <name type="scientific">Oculimacula yallundae</name>
    <dbReference type="NCBI Taxonomy" id="86028"/>
    <lineage>
        <taxon>Eukaryota</taxon>
        <taxon>Fungi</taxon>
        <taxon>Dikarya</taxon>
        <taxon>Ascomycota</taxon>
        <taxon>Pezizomycotina</taxon>
        <taxon>Leotiomycetes</taxon>
        <taxon>Helotiales</taxon>
        <taxon>Ploettnerulaceae</taxon>
        <taxon>Oculimacula</taxon>
    </lineage>
</organism>
<evidence type="ECO:0000313" key="1">
    <source>
        <dbReference type="EMBL" id="KAL2064711.1"/>
    </source>
</evidence>
<dbReference type="Proteomes" id="UP001595075">
    <property type="component" value="Unassembled WGS sequence"/>
</dbReference>
<comment type="caution">
    <text evidence="1">The sequence shown here is derived from an EMBL/GenBank/DDBJ whole genome shotgun (WGS) entry which is preliminary data.</text>
</comment>